<proteinExistence type="predicted"/>
<gene>
    <name evidence="2" type="ORF">H4075_17730</name>
</gene>
<reference evidence="3" key="1">
    <citation type="submission" date="2020-08" db="EMBL/GenBank/DDBJ databases">
        <title>Lacibacter sp. S13-6-6 genome sequencing.</title>
        <authorList>
            <person name="Jin L."/>
        </authorList>
    </citation>
    <scope>NUCLEOTIDE SEQUENCE [LARGE SCALE GENOMIC DNA]</scope>
    <source>
        <strain evidence="3">S13-6-6</strain>
    </source>
</reference>
<organism evidence="2 3">
    <name type="scientific">Lacibacter sediminis</name>
    <dbReference type="NCBI Taxonomy" id="2760713"/>
    <lineage>
        <taxon>Bacteria</taxon>
        <taxon>Pseudomonadati</taxon>
        <taxon>Bacteroidota</taxon>
        <taxon>Chitinophagia</taxon>
        <taxon>Chitinophagales</taxon>
        <taxon>Chitinophagaceae</taxon>
        <taxon>Lacibacter</taxon>
    </lineage>
</organism>
<protein>
    <recommendedName>
        <fullName evidence="4">Lipocalin family protein</fullName>
    </recommendedName>
</protein>
<name>A0A7G5XEJ1_9BACT</name>
<keyword evidence="3" id="KW-1185">Reference proteome</keyword>
<dbReference type="EMBL" id="CP060007">
    <property type="protein sequence ID" value="QNA43894.1"/>
    <property type="molecule type" value="Genomic_DNA"/>
</dbReference>
<feature type="chain" id="PRO_5028924606" description="Lipocalin family protein" evidence="1">
    <location>
        <begin position="24"/>
        <end position="173"/>
    </location>
</feature>
<dbReference type="AlphaFoldDB" id="A0A7G5XEJ1"/>
<sequence>MRSFFIVNALLLMCLFSSAQQNAFPESFVGNWKGTITWNRPTKASQQFTMRLNIQPADSGRYTWQIIYGDDQKDNRPYILMPVDTATGHWQIDERNTIVLDGHFIGNSFTSVFSVSGSTIVSKYELTAEGIQVSFTTFATKPKTSTGGTSKEIPPVDSYKVVGLQQGLLKREK</sequence>
<keyword evidence="1" id="KW-0732">Signal</keyword>
<evidence type="ECO:0000256" key="1">
    <source>
        <dbReference type="SAM" id="SignalP"/>
    </source>
</evidence>
<evidence type="ECO:0000313" key="2">
    <source>
        <dbReference type="EMBL" id="QNA43894.1"/>
    </source>
</evidence>
<evidence type="ECO:0008006" key="4">
    <source>
        <dbReference type="Google" id="ProtNLM"/>
    </source>
</evidence>
<dbReference type="RefSeq" id="WP_182802156.1">
    <property type="nucleotide sequence ID" value="NZ_CP060007.1"/>
</dbReference>
<evidence type="ECO:0000313" key="3">
    <source>
        <dbReference type="Proteomes" id="UP000515344"/>
    </source>
</evidence>
<dbReference type="Proteomes" id="UP000515344">
    <property type="component" value="Chromosome"/>
</dbReference>
<feature type="signal peptide" evidence="1">
    <location>
        <begin position="1"/>
        <end position="23"/>
    </location>
</feature>
<accession>A0A7G5XEJ1</accession>
<dbReference type="KEGG" id="lacs:H4075_17730"/>